<dbReference type="Pfam" id="PF25917">
    <property type="entry name" value="BSH_RND"/>
    <property type="match status" value="1"/>
</dbReference>
<keyword evidence="9" id="KW-1185">Reference proteome</keyword>
<dbReference type="NCBIfam" id="TIGR01730">
    <property type="entry name" value="RND_mfp"/>
    <property type="match status" value="1"/>
</dbReference>
<dbReference type="EMBL" id="BPEU01000001">
    <property type="protein sequence ID" value="GIU34649.1"/>
    <property type="molecule type" value="Genomic_DNA"/>
</dbReference>
<feature type="domain" description="Multidrug resistance protein MdtA-like barrel-sandwich hybrid" evidence="3">
    <location>
        <begin position="63"/>
        <end position="183"/>
    </location>
</feature>
<reference evidence="7 8" key="1">
    <citation type="submission" date="2016-07" db="EMBL/GenBank/DDBJ databases">
        <title>Whole-genome of two Shewanella species isolated from a digestive organ of sea cucumber Apostichopus japonicus Selenka 1867.</title>
        <authorList>
            <person name="Hong H.-H."/>
            <person name="Choi H."/>
            <person name="Cheon S."/>
            <person name="Oh J.-S."/>
            <person name="Lee H.-G."/>
            <person name="Park C."/>
        </authorList>
    </citation>
    <scope>NUCLEOTIDE SEQUENCE [LARGE SCALE GENOMIC DNA]</scope>
    <source>
        <strain evidence="7 8">CSB03KR</strain>
    </source>
</reference>
<dbReference type="InterPro" id="IPR058637">
    <property type="entry name" value="YknX-like_C"/>
</dbReference>
<evidence type="ECO:0000313" key="7">
    <source>
        <dbReference type="EMBL" id="OEG72366.1"/>
    </source>
</evidence>
<dbReference type="InterPro" id="IPR058792">
    <property type="entry name" value="Beta-barrel_RND_2"/>
</dbReference>
<evidence type="ECO:0000259" key="5">
    <source>
        <dbReference type="Pfam" id="PF25989"/>
    </source>
</evidence>
<dbReference type="PANTHER" id="PTHR30469">
    <property type="entry name" value="MULTIDRUG RESISTANCE PROTEIN MDTA"/>
    <property type="match status" value="1"/>
</dbReference>
<feature type="domain" description="CusB-like beta-barrel" evidence="4">
    <location>
        <begin position="196"/>
        <end position="270"/>
    </location>
</feature>
<dbReference type="InterPro" id="IPR006143">
    <property type="entry name" value="RND_pump_MFP"/>
</dbReference>
<dbReference type="Gene3D" id="1.10.287.470">
    <property type="entry name" value="Helix hairpin bin"/>
    <property type="match status" value="1"/>
</dbReference>
<dbReference type="Proteomes" id="UP000095230">
    <property type="component" value="Unassembled WGS sequence"/>
</dbReference>
<evidence type="ECO:0000313" key="9">
    <source>
        <dbReference type="Proteomes" id="UP000773469"/>
    </source>
</evidence>
<dbReference type="Gene3D" id="2.40.50.100">
    <property type="match status" value="1"/>
</dbReference>
<evidence type="ECO:0000313" key="8">
    <source>
        <dbReference type="Proteomes" id="UP000095230"/>
    </source>
</evidence>
<organism evidence="7 8">
    <name type="scientific">Shewanella colwelliana</name>
    <name type="common">Alteromonas colwelliana</name>
    <dbReference type="NCBI Taxonomy" id="23"/>
    <lineage>
        <taxon>Bacteria</taxon>
        <taxon>Pseudomonadati</taxon>
        <taxon>Pseudomonadota</taxon>
        <taxon>Gammaproteobacteria</taxon>
        <taxon>Alteromonadales</taxon>
        <taxon>Shewanellaceae</taxon>
        <taxon>Shewanella</taxon>
    </lineage>
</organism>
<keyword evidence="2" id="KW-0175">Coiled coil</keyword>
<dbReference type="AlphaFoldDB" id="A0A1E5IPD3"/>
<dbReference type="Pfam" id="PF25989">
    <property type="entry name" value="YknX_C"/>
    <property type="match status" value="1"/>
</dbReference>
<protein>
    <submittedName>
        <fullName evidence="7">Efflux transporter periplasmic adaptor subunit</fullName>
    </submittedName>
    <submittedName>
        <fullName evidence="6">MexH family multidrug efflux RND transporter periplasmic adaptor subunit</fullName>
    </submittedName>
</protein>
<dbReference type="InterPro" id="IPR058625">
    <property type="entry name" value="MdtA-like_BSH"/>
</dbReference>
<dbReference type="STRING" id="23.BEL05_05165"/>
<comment type="similarity">
    <text evidence="1">Belongs to the membrane fusion protein (MFP) (TC 8.A.1) family.</text>
</comment>
<dbReference type="GO" id="GO:1990281">
    <property type="term" value="C:efflux pump complex"/>
    <property type="evidence" value="ECO:0007669"/>
    <property type="project" value="TreeGrafter"/>
</dbReference>
<dbReference type="Gene3D" id="2.40.30.170">
    <property type="match status" value="1"/>
</dbReference>
<evidence type="ECO:0000256" key="1">
    <source>
        <dbReference type="ARBA" id="ARBA00009477"/>
    </source>
</evidence>
<dbReference type="OrthoDB" id="9806939at2"/>
<dbReference type="SUPFAM" id="SSF111369">
    <property type="entry name" value="HlyD-like secretion proteins"/>
    <property type="match status" value="1"/>
</dbReference>
<evidence type="ECO:0000256" key="2">
    <source>
        <dbReference type="SAM" id="Coils"/>
    </source>
</evidence>
<accession>A0A1E5IPD3</accession>
<comment type="caution">
    <text evidence="7">The sequence shown here is derived from an EMBL/GenBank/DDBJ whole genome shotgun (WGS) entry which is preliminary data.</text>
</comment>
<reference evidence="6 9" key="2">
    <citation type="submission" date="2021-05" db="EMBL/GenBank/DDBJ databases">
        <title>Molecular characterization for Shewanella algae harboring chromosomal blaOXA-55-like strains isolated from clinical and environment sample.</title>
        <authorList>
            <person name="Ohama Y."/>
            <person name="Aoki K."/>
            <person name="Harada S."/>
            <person name="Moriya K."/>
            <person name="Ishii Y."/>
            <person name="Tateda K."/>
        </authorList>
    </citation>
    <scope>NUCLEOTIDE SEQUENCE [LARGE SCALE GENOMIC DNA]</scope>
    <source>
        <strain evidence="6 9">MBTL60-118</strain>
    </source>
</reference>
<feature type="coiled-coil region" evidence="2">
    <location>
        <begin position="134"/>
        <end position="161"/>
    </location>
</feature>
<name>A0A1E5IPD3_SHECO</name>
<dbReference type="RefSeq" id="WP_069672166.1">
    <property type="nucleotide sequence ID" value="NZ_BPEU01000001.1"/>
</dbReference>
<evidence type="ECO:0000259" key="3">
    <source>
        <dbReference type="Pfam" id="PF25917"/>
    </source>
</evidence>
<evidence type="ECO:0000259" key="4">
    <source>
        <dbReference type="Pfam" id="PF25954"/>
    </source>
</evidence>
<dbReference type="Proteomes" id="UP000773469">
    <property type="component" value="Unassembled WGS sequence"/>
</dbReference>
<dbReference type="Pfam" id="PF25954">
    <property type="entry name" value="Beta-barrel_RND_2"/>
    <property type="match status" value="1"/>
</dbReference>
<evidence type="ECO:0000313" key="6">
    <source>
        <dbReference type="EMBL" id="GIU34649.1"/>
    </source>
</evidence>
<feature type="domain" description="YknX-like C-terminal permuted SH3-like" evidence="5">
    <location>
        <begin position="275"/>
        <end position="343"/>
    </location>
</feature>
<dbReference type="GO" id="GO:0015562">
    <property type="term" value="F:efflux transmembrane transporter activity"/>
    <property type="evidence" value="ECO:0007669"/>
    <property type="project" value="TreeGrafter"/>
</dbReference>
<dbReference type="PANTHER" id="PTHR30469:SF16">
    <property type="entry name" value="HAE1 FAMILY EFFLUX PUMP MFP COMPONENT"/>
    <property type="match status" value="1"/>
</dbReference>
<sequence>MKKIIIISILLLATAAGYYLSNPAKESRVAKPRPTPNVVVATAALQPIRDEVEALGTGKANESITVTPKVTDMVTELNFDDGQIVEKGRLLVRLQDREQMARVTVANVKMNDHKRELARISSLVTSQTVAALERDRLQTLIDTAKAELEQAESALKDRRILAPFSGRLGLRQVSQGSLVTPGTVITTLDDISTIKLDFSVPERFLAALVIGKEVEASAVAYDGELFKGKVVSVDSRVNPVTRAVVVRAEIPNQDLRLLPGMLMKVKLIKQSREALIIPEAAIIPIQSDHFVYLVNEEGVVERRQVKLGLRKRGWVEITDGIAVGEQVMIRGILKVRPGDKVKVQMSEHFSFLEQAKVEPIA</sequence>
<dbReference type="EMBL" id="MCBT01000048">
    <property type="protein sequence ID" value="OEG72366.1"/>
    <property type="molecule type" value="Genomic_DNA"/>
</dbReference>
<proteinExistence type="inferred from homology"/>
<gene>
    <name evidence="7" type="ORF">BEL05_05165</name>
    <name evidence="6" type="ORF">TUM3794_01270</name>
</gene>
<dbReference type="FunFam" id="2.40.30.170:FF:000010">
    <property type="entry name" value="Efflux RND transporter periplasmic adaptor subunit"/>
    <property type="match status" value="1"/>
</dbReference>
<dbReference type="Gene3D" id="2.40.420.20">
    <property type="match status" value="1"/>
</dbReference>